<evidence type="ECO:0000256" key="10">
    <source>
        <dbReference type="ARBA" id="ARBA00023098"/>
    </source>
</evidence>
<dbReference type="Proteomes" id="UP000515135">
    <property type="component" value="Unplaced"/>
</dbReference>
<comment type="subcellular location">
    <subcellularLocation>
        <location evidence="2 13">Endoplasmic reticulum membrane</location>
    </subcellularLocation>
</comment>
<dbReference type="GO" id="GO:0008395">
    <property type="term" value="F:steroid hydroxylase activity"/>
    <property type="evidence" value="ECO:0007669"/>
    <property type="project" value="TreeGrafter"/>
</dbReference>
<evidence type="ECO:0000256" key="8">
    <source>
        <dbReference type="ARBA" id="ARBA00023002"/>
    </source>
</evidence>
<evidence type="ECO:0000256" key="3">
    <source>
        <dbReference type="ARBA" id="ARBA00004860"/>
    </source>
</evidence>
<dbReference type="GO" id="GO:0005789">
    <property type="term" value="C:endoplasmic reticulum membrane"/>
    <property type="evidence" value="ECO:0007669"/>
    <property type="project" value="UniProtKB-SubCell"/>
</dbReference>
<dbReference type="AlphaFoldDB" id="A0A6P5A418"/>
<evidence type="ECO:0000256" key="2">
    <source>
        <dbReference type="ARBA" id="ARBA00004586"/>
    </source>
</evidence>
<protein>
    <submittedName>
        <fullName evidence="17">24-hydroxycholesterol 7-alpha-hydroxylase-like</fullName>
    </submittedName>
</protein>
<name>A0A6P5A418_BRABE</name>
<evidence type="ECO:0000256" key="11">
    <source>
        <dbReference type="ARBA" id="ARBA00023136"/>
    </source>
</evidence>
<dbReference type="GO" id="GO:0042632">
    <property type="term" value="P:cholesterol homeostasis"/>
    <property type="evidence" value="ECO:0007669"/>
    <property type="project" value="TreeGrafter"/>
</dbReference>
<feature type="binding site" evidence="15">
    <location>
        <position position="283"/>
    </location>
    <ligand>
        <name>substrate</name>
    </ligand>
</feature>
<evidence type="ECO:0000256" key="9">
    <source>
        <dbReference type="ARBA" id="ARBA00023004"/>
    </source>
</evidence>
<evidence type="ECO:0000256" key="12">
    <source>
        <dbReference type="ARBA" id="ARBA00023221"/>
    </source>
</evidence>
<dbReference type="Gene3D" id="1.10.630.10">
    <property type="entry name" value="Cytochrome P450"/>
    <property type="match status" value="1"/>
</dbReference>
<dbReference type="PIRSF" id="PIRSF000047">
    <property type="entry name" value="Cytochrome_CYPVIIA1"/>
    <property type="match status" value="1"/>
</dbReference>
<keyword evidence="16" id="KW-1185">Reference proteome</keyword>
<keyword evidence="8" id="KW-0560">Oxidoreductase</keyword>
<evidence type="ECO:0000256" key="5">
    <source>
        <dbReference type="ARBA" id="ARBA00022617"/>
    </source>
</evidence>
<dbReference type="InterPro" id="IPR002403">
    <property type="entry name" value="Cyt_P450_E_grp-IV"/>
</dbReference>
<dbReference type="Pfam" id="PF00067">
    <property type="entry name" value="p450"/>
    <property type="match status" value="1"/>
</dbReference>
<dbReference type="GO" id="GO:0005506">
    <property type="term" value="F:iron ion binding"/>
    <property type="evidence" value="ECO:0007669"/>
    <property type="project" value="InterPro"/>
</dbReference>
<reference evidence="17" key="1">
    <citation type="submission" date="2025-08" db="UniProtKB">
        <authorList>
            <consortium name="RefSeq"/>
        </authorList>
    </citation>
    <scope>IDENTIFICATION</scope>
    <source>
        <tissue evidence="17">Gonad</tissue>
    </source>
</reference>
<dbReference type="SUPFAM" id="SSF48264">
    <property type="entry name" value="Cytochrome P450"/>
    <property type="match status" value="1"/>
</dbReference>
<keyword evidence="7 13" id="KW-0256">Endoplasmic reticulum</keyword>
<dbReference type="KEGG" id="bbel:109485165"/>
<accession>A0A6P5A418</accession>
<keyword evidence="9 13" id="KW-0408">Iron</keyword>
<dbReference type="PRINTS" id="PR00465">
    <property type="entry name" value="EP450IV"/>
</dbReference>
<evidence type="ECO:0000256" key="13">
    <source>
        <dbReference type="PIRNR" id="PIRNR000047"/>
    </source>
</evidence>
<evidence type="ECO:0000313" key="16">
    <source>
        <dbReference type="Proteomes" id="UP000515135"/>
    </source>
</evidence>
<proteinExistence type="inferred from homology"/>
<evidence type="ECO:0000313" key="17">
    <source>
        <dbReference type="RefSeq" id="XP_019644168.1"/>
    </source>
</evidence>
<keyword evidence="10" id="KW-0443">Lipid metabolism</keyword>
<keyword evidence="11 13" id="KW-0472">Membrane</keyword>
<dbReference type="GeneID" id="109485165"/>
<keyword evidence="12" id="KW-0753">Steroid metabolism</keyword>
<evidence type="ECO:0000256" key="6">
    <source>
        <dbReference type="ARBA" id="ARBA00022723"/>
    </source>
</evidence>
<dbReference type="RefSeq" id="XP_019644168.1">
    <property type="nucleotide sequence ID" value="XM_019788609.1"/>
</dbReference>
<comment type="similarity">
    <text evidence="4 13">Belongs to the cytochrome P450 family.</text>
</comment>
<evidence type="ECO:0000256" key="14">
    <source>
        <dbReference type="PIRSR" id="PIRSR000047-1"/>
    </source>
</evidence>
<dbReference type="PANTHER" id="PTHR24304">
    <property type="entry name" value="CYTOCHROME P450 FAMILY 7"/>
    <property type="match status" value="1"/>
</dbReference>
<dbReference type="CDD" id="cd20635">
    <property type="entry name" value="CYP39A1"/>
    <property type="match status" value="1"/>
</dbReference>
<dbReference type="InterPro" id="IPR050529">
    <property type="entry name" value="CYP450_sterol_14alpha_dmase"/>
</dbReference>
<dbReference type="GO" id="GO:0016705">
    <property type="term" value="F:oxidoreductase activity, acting on paired donors, with incorporation or reduction of molecular oxygen"/>
    <property type="evidence" value="ECO:0007669"/>
    <property type="project" value="InterPro"/>
</dbReference>
<dbReference type="InterPro" id="IPR036396">
    <property type="entry name" value="Cyt_P450_sf"/>
</dbReference>
<evidence type="ECO:0000256" key="15">
    <source>
        <dbReference type="PIRSR" id="PIRSR000047-2"/>
    </source>
</evidence>
<dbReference type="InterPro" id="IPR001128">
    <property type="entry name" value="Cyt_P450"/>
</dbReference>
<dbReference type="PANTHER" id="PTHR24304:SF2">
    <property type="entry name" value="24-HYDROXYCHOLESTEROL 7-ALPHA-HYDROXYLASE"/>
    <property type="match status" value="1"/>
</dbReference>
<keyword evidence="6 13" id="KW-0479">Metal-binding</keyword>
<comment type="pathway">
    <text evidence="3">Lipid metabolism; bile acid biosynthesis.</text>
</comment>
<dbReference type="OrthoDB" id="6692864at2759"/>
<evidence type="ECO:0000256" key="4">
    <source>
        <dbReference type="ARBA" id="ARBA00010617"/>
    </source>
</evidence>
<dbReference type="InterPro" id="IPR024204">
    <property type="entry name" value="Cyt_P450_CYP7A1-type"/>
</dbReference>
<sequence>MATTIGEHSPGDELFNAFKYMILFSLCFAFFSWRNIVKKGRPPCMDGWIPWFGCAIDFGKAPLDFIEETRRKLGPVFTIVAAGRWMTFVTEPEDITTFFQSPNLDFQKAVQDPVSHTASVSTESFFQYHTKIHDTIKGRLAPANLHNFCSDLWGEFKQQLEQLEHHGKDDLNKLVRRCMFAAVVNNLFGAENVPTDKDRVQEFSDTFVKYDADFEYGSQLPPFFLREWAESKKWLLSLFSRSIANMERKETESQTLLQSLTKMVDRPHAPNYALLMLWASQANAVPMSFWVLAMILSNEDVHAAVKKEVQDHLGPPGDEPITEEDLKKLPLLKRCIMEAIRLRSPGVITRAVDKPLKIRKYIVPKGHLLMMSPYWAHRNPNFFPEPDKFLPDRWLDADLEKNLFLDGFVGFGGGRYQCPGRWFALMEIQMLLAMMIQMFDFKLLGEVPKESPLHVVGTQQPVGPCPVEWTKI</sequence>
<evidence type="ECO:0000256" key="7">
    <source>
        <dbReference type="ARBA" id="ARBA00022824"/>
    </source>
</evidence>
<comment type="cofactor">
    <cofactor evidence="1 13 14">
        <name>heme</name>
        <dbReference type="ChEBI" id="CHEBI:30413"/>
    </cofactor>
</comment>
<gene>
    <name evidence="17" type="primary">LOC109485165</name>
</gene>
<evidence type="ECO:0000256" key="1">
    <source>
        <dbReference type="ARBA" id="ARBA00001971"/>
    </source>
</evidence>
<keyword evidence="5 13" id="KW-0349">Heme</keyword>
<dbReference type="GO" id="GO:0020037">
    <property type="term" value="F:heme binding"/>
    <property type="evidence" value="ECO:0007669"/>
    <property type="project" value="InterPro"/>
</dbReference>
<dbReference type="GO" id="GO:0006699">
    <property type="term" value="P:bile acid biosynthetic process"/>
    <property type="evidence" value="ECO:0007669"/>
    <property type="project" value="TreeGrafter"/>
</dbReference>
<organism evidence="16 17">
    <name type="scientific">Branchiostoma belcheri</name>
    <name type="common">Amphioxus</name>
    <dbReference type="NCBI Taxonomy" id="7741"/>
    <lineage>
        <taxon>Eukaryota</taxon>
        <taxon>Metazoa</taxon>
        <taxon>Chordata</taxon>
        <taxon>Cephalochordata</taxon>
        <taxon>Leptocardii</taxon>
        <taxon>Amphioxiformes</taxon>
        <taxon>Branchiostomatidae</taxon>
        <taxon>Branchiostoma</taxon>
    </lineage>
</organism>
<feature type="binding site" description="axial binding residue" evidence="14">
    <location>
        <position position="418"/>
    </location>
    <ligand>
        <name>heme</name>
        <dbReference type="ChEBI" id="CHEBI:30413"/>
    </ligand>
    <ligandPart>
        <name>Fe</name>
        <dbReference type="ChEBI" id="CHEBI:18248"/>
    </ligandPart>
</feature>